<dbReference type="PANTHER" id="PTHR48079">
    <property type="entry name" value="PROTEIN YEEZ"/>
    <property type="match status" value="1"/>
</dbReference>
<dbReference type="SUPFAM" id="SSF51735">
    <property type="entry name" value="NAD(P)-binding Rossmann-fold domains"/>
    <property type="match status" value="1"/>
</dbReference>
<dbReference type="Gene3D" id="3.40.50.720">
    <property type="entry name" value="NAD(P)-binding Rossmann-like Domain"/>
    <property type="match status" value="1"/>
</dbReference>
<dbReference type="InterPro" id="IPR008030">
    <property type="entry name" value="NmrA-like"/>
</dbReference>
<dbReference type="OrthoDB" id="10262413at2759"/>
<evidence type="ECO:0000259" key="1">
    <source>
        <dbReference type="Pfam" id="PF05368"/>
    </source>
</evidence>
<dbReference type="GO" id="GO:0005737">
    <property type="term" value="C:cytoplasm"/>
    <property type="evidence" value="ECO:0007669"/>
    <property type="project" value="TreeGrafter"/>
</dbReference>
<dbReference type="Proteomes" id="UP000566819">
    <property type="component" value="Unassembled WGS sequence"/>
</dbReference>
<dbReference type="GO" id="GO:0004029">
    <property type="term" value="F:aldehyde dehydrogenase (NAD+) activity"/>
    <property type="evidence" value="ECO:0007669"/>
    <property type="project" value="TreeGrafter"/>
</dbReference>
<sequence>MGSNILITGAAGYLGGSLVADFLASNSTQFRKENITAAVRSEEQAKTLSKLGINVLQLDLTDEKVVVESLLLSIVIHCASSLDERLALHLITALGKQREVRGEETYFIHTSGLSAFYESTGWPPGETKDTGPVFDLEKQLADSFPIRKTDVAVIEHAKARGVTSFIVIPPTVYGKGTGEWNKLSVVLPVCVQASISNKVVYKFPENIKVSGVHISDLTALYGSIIEKILQKETIPSGPEGYYFALAHDLIWWEVLDHLAAALKARNLVVDSKTQIWPSDEAAAKSLGVPVQFVQLLWNSGENIISENTRRLGWKPAWSKDRFLQNIDDEIEAVLDLGKAKSSLIDSLFESAKG</sequence>
<accession>A0A8H4QKL5</accession>
<evidence type="ECO:0000313" key="3">
    <source>
        <dbReference type="Proteomes" id="UP000566819"/>
    </source>
</evidence>
<keyword evidence="3" id="KW-1185">Reference proteome</keyword>
<dbReference type="Pfam" id="PF05368">
    <property type="entry name" value="NmrA"/>
    <property type="match status" value="1"/>
</dbReference>
<dbReference type="EMBL" id="JAAMPI010002472">
    <property type="protein sequence ID" value="KAF4612842.1"/>
    <property type="molecule type" value="Genomic_DNA"/>
</dbReference>
<gene>
    <name evidence="2" type="ORF">G7Y89_g15531</name>
</gene>
<comment type="caution">
    <text evidence="2">The sequence shown here is derived from an EMBL/GenBank/DDBJ whole genome shotgun (WGS) entry which is preliminary data.</text>
</comment>
<proteinExistence type="predicted"/>
<feature type="domain" description="NmrA-like" evidence="1">
    <location>
        <begin position="3"/>
        <end position="79"/>
    </location>
</feature>
<protein>
    <recommendedName>
        <fullName evidence="1">NmrA-like domain-containing protein</fullName>
    </recommendedName>
</protein>
<name>A0A8H4QKL5_9HELO</name>
<dbReference type="AlphaFoldDB" id="A0A8H4QKL5"/>
<evidence type="ECO:0000313" key="2">
    <source>
        <dbReference type="EMBL" id="KAF4612842.1"/>
    </source>
</evidence>
<dbReference type="InterPro" id="IPR051783">
    <property type="entry name" value="NAD(P)-dependent_oxidoreduct"/>
</dbReference>
<dbReference type="InterPro" id="IPR036291">
    <property type="entry name" value="NAD(P)-bd_dom_sf"/>
</dbReference>
<reference evidence="2 3" key="1">
    <citation type="submission" date="2020-03" db="EMBL/GenBank/DDBJ databases">
        <title>Draft Genome Sequence of Cudoniella acicularis.</title>
        <authorList>
            <person name="Buettner E."/>
            <person name="Kellner H."/>
        </authorList>
    </citation>
    <scope>NUCLEOTIDE SEQUENCE [LARGE SCALE GENOMIC DNA]</scope>
    <source>
        <strain evidence="2 3">DSM 108380</strain>
    </source>
</reference>
<organism evidence="2 3">
    <name type="scientific">Cudoniella acicularis</name>
    <dbReference type="NCBI Taxonomy" id="354080"/>
    <lineage>
        <taxon>Eukaryota</taxon>
        <taxon>Fungi</taxon>
        <taxon>Dikarya</taxon>
        <taxon>Ascomycota</taxon>
        <taxon>Pezizomycotina</taxon>
        <taxon>Leotiomycetes</taxon>
        <taxon>Helotiales</taxon>
        <taxon>Tricladiaceae</taxon>
        <taxon>Cudoniella</taxon>
    </lineage>
</organism>
<dbReference type="PANTHER" id="PTHR48079:SF6">
    <property type="entry name" value="NAD(P)-BINDING DOMAIN-CONTAINING PROTEIN-RELATED"/>
    <property type="match status" value="1"/>
</dbReference>